<dbReference type="EMBL" id="KV454430">
    <property type="protein sequence ID" value="ODQ80354.1"/>
    <property type="molecule type" value="Genomic_DNA"/>
</dbReference>
<protein>
    <submittedName>
        <fullName evidence="2">Uncharacterized protein</fullName>
    </submittedName>
</protein>
<keyword evidence="3" id="KW-1185">Reference proteome</keyword>
<feature type="non-terminal residue" evidence="2">
    <location>
        <position position="1"/>
    </location>
</feature>
<organism evidence="2 3">
    <name type="scientific">Babjeviella inositovora NRRL Y-12698</name>
    <dbReference type="NCBI Taxonomy" id="984486"/>
    <lineage>
        <taxon>Eukaryota</taxon>
        <taxon>Fungi</taxon>
        <taxon>Dikarya</taxon>
        <taxon>Ascomycota</taxon>
        <taxon>Saccharomycotina</taxon>
        <taxon>Pichiomycetes</taxon>
        <taxon>Serinales incertae sedis</taxon>
        <taxon>Babjeviella</taxon>
    </lineage>
</organism>
<dbReference type="GeneID" id="30149994"/>
<proteinExistence type="predicted"/>
<feature type="compositionally biased region" description="Polar residues" evidence="1">
    <location>
        <begin position="40"/>
        <end position="64"/>
    </location>
</feature>
<feature type="region of interest" description="Disordered" evidence="1">
    <location>
        <begin position="1"/>
        <end position="104"/>
    </location>
</feature>
<evidence type="ECO:0000313" key="2">
    <source>
        <dbReference type="EMBL" id="ODQ80354.1"/>
    </source>
</evidence>
<dbReference type="AlphaFoldDB" id="A0A1E3QS75"/>
<feature type="compositionally biased region" description="Polar residues" evidence="1">
    <location>
        <begin position="7"/>
        <end position="21"/>
    </location>
</feature>
<evidence type="ECO:0000256" key="1">
    <source>
        <dbReference type="SAM" id="MobiDB-lite"/>
    </source>
</evidence>
<gene>
    <name evidence="2" type="ORF">BABINDRAFT_48769</name>
</gene>
<accession>A0A1E3QS75</accession>
<dbReference type="Proteomes" id="UP000094336">
    <property type="component" value="Unassembled WGS sequence"/>
</dbReference>
<sequence length="185" mass="19127">CLLLSQEPVSSAVKSVTSPKSAHNPKDCATTVARPATSPPLAQSQSKPPRSNATTVVKLATSSPTSPPPEKVPSATPVVSLATSPETAPVLAKVTPRSGQREPPEVVRLPLATSAVVQTTLRVTARPPQVLLSPSATLVVRLVTSPRSAHPHLPPHLPVRLVTSVPRPVTSPVTAQKTKSKSCAG</sequence>
<dbReference type="RefSeq" id="XP_018985682.1">
    <property type="nucleotide sequence ID" value="XM_019132141.1"/>
</dbReference>
<reference evidence="3" key="1">
    <citation type="submission" date="2016-05" db="EMBL/GenBank/DDBJ databases">
        <title>Comparative genomics of biotechnologically important yeasts.</title>
        <authorList>
            <consortium name="DOE Joint Genome Institute"/>
            <person name="Riley R."/>
            <person name="Haridas S."/>
            <person name="Wolfe K.H."/>
            <person name="Lopes M.R."/>
            <person name="Hittinger C.T."/>
            <person name="Goker M."/>
            <person name="Salamov A."/>
            <person name="Wisecaver J."/>
            <person name="Long T.M."/>
            <person name="Aerts A.L."/>
            <person name="Barry K."/>
            <person name="Choi C."/>
            <person name="Clum A."/>
            <person name="Coughlan A.Y."/>
            <person name="Deshpande S."/>
            <person name="Douglass A.P."/>
            <person name="Hanson S.J."/>
            <person name="Klenk H.-P."/>
            <person name="Labutti K."/>
            <person name="Lapidus A."/>
            <person name="Lindquist E."/>
            <person name="Lipzen A."/>
            <person name="Meier-Kolthoff J.P."/>
            <person name="Ohm R.A."/>
            <person name="Otillar R.P."/>
            <person name="Pangilinan J."/>
            <person name="Peng Y."/>
            <person name="Rokas A."/>
            <person name="Rosa C.A."/>
            <person name="Scheuner C."/>
            <person name="Sibirny A.A."/>
            <person name="Slot J.C."/>
            <person name="Stielow J.B."/>
            <person name="Sun H."/>
            <person name="Kurtzman C.P."/>
            <person name="Blackwell M."/>
            <person name="Grigoriev I.V."/>
            <person name="Jeffries T.W."/>
        </authorList>
    </citation>
    <scope>NUCLEOTIDE SEQUENCE [LARGE SCALE GENOMIC DNA]</scope>
    <source>
        <strain evidence="3">NRRL Y-12698</strain>
    </source>
</reference>
<name>A0A1E3QS75_9ASCO</name>
<evidence type="ECO:0000313" key="3">
    <source>
        <dbReference type="Proteomes" id="UP000094336"/>
    </source>
</evidence>